<name>A0A1X6X8P9_9MICO</name>
<dbReference type="PROSITE" id="PS51257">
    <property type="entry name" value="PROKAR_LIPOPROTEIN"/>
    <property type="match status" value="1"/>
</dbReference>
<evidence type="ECO:0000313" key="1">
    <source>
        <dbReference type="EMBL" id="SLM95622.1"/>
    </source>
</evidence>
<evidence type="ECO:0000313" key="2">
    <source>
        <dbReference type="Proteomes" id="UP000195981"/>
    </source>
</evidence>
<dbReference type="InterPro" id="IPR021903">
    <property type="entry name" value="DUF3515"/>
</dbReference>
<dbReference type="EMBL" id="FWFG01000113">
    <property type="protein sequence ID" value="SLM95622.1"/>
    <property type="molecule type" value="Genomic_DNA"/>
</dbReference>
<organism evidence="1 2">
    <name type="scientific">Brachybacterium nesterenkovii</name>
    <dbReference type="NCBI Taxonomy" id="47847"/>
    <lineage>
        <taxon>Bacteria</taxon>
        <taxon>Bacillati</taxon>
        <taxon>Actinomycetota</taxon>
        <taxon>Actinomycetes</taxon>
        <taxon>Micrococcales</taxon>
        <taxon>Dermabacteraceae</taxon>
        <taxon>Brachybacterium</taxon>
    </lineage>
</organism>
<accession>A0A1X6X8P9</accession>
<dbReference type="AlphaFoldDB" id="A0A1X6X8P9"/>
<protein>
    <submittedName>
        <fullName evidence="1">Conserved hypothetical lipoprotein</fullName>
    </submittedName>
</protein>
<dbReference type="Proteomes" id="UP000195981">
    <property type="component" value="Unassembled WGS sequence"/>
</dbReference>
<keyword evidence="2" id="KW-1185">Reference proteome</keyword>
<sequence>MLPASRPRPLHVATIGLAAATLTVLTGCGTVTVPAGPEATDPACATIVQNAPETMLGLDRRETTSQGTVAWGNGEDTIVLRCGVTPPGPTTDACTRLEDQRGLSVDWIVREEDGVVTFTTYGRSPAVDLTVPRSVAPDQPSAAALELAGLIAPLPVSRTCTGPGDTA</sequence>
<gene>
    <name evidence="1" type="ORF">FM110_13115</name>
</gene>
<reference evidence="1 2" key="1">
    <citation type="submission" date="2017-02" db="EMBL/GenBank/DDBJ databases">
        <authorList>
            <person name="Peterson S.W."/>
        </authorList>
    </citation>
    <scope>NUCLEOTIDE SEQUENCE [LARGE SCALE GENOMIC DNA]</scope>
    <source>
        <strain evidence="1 2">CIP104813</strain>
    </source>
</reference>
<dbReference type="RefSeq" id="WP_234992473.1">
    <property type="nucleotide sequence ID" value="NZ_FWFG01000113.1"/>
</dbReference>
<keyword evidence="1" id="KW-0449">Lipoprotein</keyword>
<dbReference type="Pfam" id="PF12028">
    <property type="entry name" value="DUF3515"/>
    <property type="match status" value="1"/>
</dbReference>
<proteinExistence type="predicted"/>